<proteinExistence type="predicted"/>
<dbReference type="RefSeq" id="WP_036332309.1">
    <property type="nucleotide sequence ID" value="NZ_JPMX01000001.1"/>
</dbReference>
<evidence type="ECO:0000259" key="2">
    <source>
        <dbReference type="Pfam" id="PF01464"/>
    </source>
</evidence>
<feature type="domain" description="Transglycosylase SLT" evidence="2">
    <location>
        <begin position="50"/>
        <end position="111"/>
    </location>
</feature>
<dbReference type="SUPFAM" id="SSF53955">
    <property type="entry name" value="Lysozyme-like"/>
    <property type="match status" value="1"/>
</dbReference>
<gene>
    <name evidence="3" type="ORF">IN07_00005</name>
</gene>
<dbReference type="InterPro" id="IPR023346">
    <property type="entry name" value="Lysozyme-like_dom_sf"/>
</dbReference>
<sequence length="125" mass="12997">AAQRAAARAPAPAAPAPARAPAAPAASSGSGSFQDYALGKLGGDQAEFSCLESLWGKESGWNPNAQNPTSTAYGIPQFLDSTWKSTGIAKTSDGYRQIDAGLIYINNRYGSPCAAWSHSKATGWY</sequence>
<feature type="region of interest" description="Disordered" evidence="1">
    <location>
        <begin position="1"/>
        <end position="30"/>
    </location>
</feature>
<organism evidence="3 4">
    <name type="scientific">Modestobacter caceresii</name>
    <dbReference type="NCBI Taxonomy" id="1522368"/>
    <lineage>
        <taxon>Bacteria</taxon>
        <taxon>Bacillati</taxon>
        <taxon>Actinomycetota</taxon>
        <taxon>Actinomycetes</taxon>
        <taxon>Geodermatophilales</taxon>
        <taxon>Geodermatophilaceae</taxon>
        <taxon>Modestobacter</taxon>
    </lineage>
</organism>
<feature type="non-terminal residue" evidence="3">
    <location>
        <position position="1"/>
    </location>
</feature>
<dbReference type="Gene3D" id="1.10.530.10">
    <property type="match status" value="1"/>
</dbReference>
<feature type="compositionally biased region" description="Low complexity" evidence="1">
    <location>
        <begin position="1"/>
        <end position="26"/>
    </location>
</feature>
<evidence type="ECO:0000256" key="1">
    <source>
        <dbReference type="SAM" id="MobiDB-lite"/>
    </source>
</evidence>
<reference evidence="3 4" key="1">
    <citation type="submission" date="2014-07" db="EMBL/GenBank/DDBJ databases">
        <title>Biosystematic studies on Modestobacter strains isolated from extreme hyper-arid desert soil and from historic building.</title>
        <authorList>
            <person name="Bukarasam K."/>
            <person name="Bull A."/>
            <person name="Girard G."/>
            <person name="van Wezel G."/>
            <person name="Goodfellow M."/>
        </authorList>
    </citation>
    <scope>NUCLEOTIDE SEQUENCE [LARGE SCALE GENOMIC DNA]</scope>
    <source>
        <strain evidence="3 4">KNN45-2b</strain>
    </source>
</reference>
<dbReference type="OrthoDB" id="9766277at2"/>
<dbReference type="STRING" id="1522368.IN07_00005"/>
<dbReference type="AlphaFoldDB" id="A0A098YCV4"/>
<dbReference type="InterPro" id="IPR008258">
    <property type="entry name" value="Transglycosylase_SLT_dom_1"/>
</dbReference>
<accession>A0A098YCV4</accession>
<name>A0A098YCV4_9ACTN</name>
<keyword evidence="4" id="KW-1185">Reference proteome</keyword>
<evidence type="ECO:0000313" key="3">
    <source>
        <dbReference type="EMBL" id="KGH48678.1"/>
    </source>
</evidence>
<dbReference type="Proteomes" id="UP000029713">
    <property type="component" value="Unassembled WGS sequence"/>
</dbReference>
<protein>
    <recommendedName>
        <fullName evidence="2">Transglycosylase SLT domain-containing protein</fullName>
    </recommendedName>
</protein>
<evidence type="ECO:0000313" key="4">
    <source>
        <dbReference type="Proteomes" id="UP000029713"/>
    </source>
</evidence>
<dbReference type="EMBL" id="JPMX01000001">
    <property type="protein sequence ID" value="KGH48678.1"/>
    <property type="molecule type" value="Genomic_DNA"/>
</dbReference>
<dbReference type="Pfam" id="PF01464">
    <property type="entry name" value="SLT"/>
    <property type="match status" value="1"/>
</dbReference>
<comment type="caution">
    <text evidence="3">The sequence shown here is derived from an EMBL/GenBank/DDBJ whole genome shotgun (WGS) entry which is preliminary data.</text>
</comment>